<evidence type="ECO:0000256" key="1">
    <source>
        <dbReference type="ARBA" id="ARBA00022729"/>
    </source>
</evidence>
<gene>
    <name evidence="3" type="ORF">UFOVP505_28</name>
</gene>
<dbReference type="Gene3D" id="2.60.40.1240">
    <property type="match status" value="2"/>
</dbReference>
<accession>A0A6J5MM56</accession>
<evidence type="ECO:0000259" key="2">
    <source>
        <dbReference type="Pfam" id="PF11611"/>
    </source>
</evidence>
<dbReference type="Pfam" id="PF11611">
    <property type="entry name" value="DUF4352"/>
    <property type="match status" value="2"/>
</dbReference>
<reference evidence="3" key="1">
    <citation type="submission" date="2020-04" db="EMBL/GenBank/DDBJ databases">
        <authorList>
            <person name="Chiriac C."/>
            <person name="Salcher M."/>
            <person name="Ghai R."/>
            <person name="Kavagutti S V."/>
        </authorList>
    </citation>
    <scope>NUCLEOTIDE SEQUENCE</scope>
</reference>
<name>A0A6J5MM56_9CAUD</name>
<organism evidence="3">
    <name type="scientific">uncultured Caudovirales phage</name>
    <dbReference type="NCBI Taxonomy" id="2100421"/>
    <lineage>
        <taxon>Viruses</taxon>
        <taxon>Duplodnaviria</taxon>
        <taxon>Heunggongvirae</taxon>
        <taxon>Uroviricota</taxon>
        <taxon>Caudoviricetes</taxon>
        <taxon>Peduoviridae</taxon>
        <taxon>Maltschvirus</taxon>
        <taxon>Maltschvirus maltsch</taxon>
    </lineage>
</organism>
<dbReference type="EMBL" id="LR796475">
    <property type="protein sequence ID" value="CAB4147392.1"/>
    <property type="molecule type" value="Genomic_DNA"/>
</dbReference>
<keyword evidence="1" id="KW-0732">Signal</keyword>
<sequence length="279" mass="29543">MPSASSQAKQIGDMALKSQIWAIVTRIDNPAKPGEFTTISPGNKLVIIDIIVGNDSDQSISVSASDSTLVDVDGLAVKDSLFAANHRIISTRLSKGERAQGEIAFEVPASYKPALLRLRTSFFGGTVLEMGLAAPALPPRIQLPPRTRPAYPKSGETAEAQGYTLSAVGLEPVAKPGILYLVKKGYKLVGVEIVVGNTKADSASVNELNASIVDTRGFVWPMELAGRDGKGLDAGKIGKGERMRGWVAFEMPDDAIPDAVRYDAGGLFDSIVLYAGVSK</sequence>
<dbReference type="InterPro" id="IPR029051">
    <property type="entry name" value="DUF4352"/>
</dbReference>
<protein>
    <recommendedName>
        <fullName evidence="2">DUF4352 domain-containing protein</fullName>
    </recommendedName>
</protein>
<evidence type="ECO:0000313" key="3">
    <source>
        <dbReference type="EMBL" id="CAB4147392.1"/>
    </source>
</evidence>
<feature type="domain" description="DUF4352" evidence="2">
    <location>
        <begin position="18"/>
        <end position="126"/>
    </location>
</feature>
<feature type="domain" description="DUF4352" evidence="2">
    <location>
        <begin position="182"/>
        <end position="263"/>
    </location>
</feature>
<proteinExistence type="predicted"/>
<dbReference type="InterPro" id="IPR029050">
    <property type="entry name" value="Immunoprotect_excell_Ig-like"/>
</dbReference>